<evidence type="ECO:0000256" key="2">
    <source>
        <dbReference type="SAM" id="MobiDB-lite"/>
    </source>
</evidence>
<dbReference type="STRING" id="215637.A0A4P9ZQ90"/>
<feature type="compositionally biased region" description="Low complexity" evidence="2">
    <location>
        <begin position="440"/>
        <end position="452"/>
    </location>
</feature>
<keyword evidence="1" id="KW-0862">Zinc</keyword>
<dbReference type="AlphaFoldDB" id="A0A4P9ZQ90"/>
<dbReference type="Proteomes" id="UP000268162">
    <property type="component" value="Unassembled WGS sequence"/>
</dbReference>
<dbReference type="OrthoDB" id="8062037at2759"/>
<keyword evidence="3" id="KW-0472">Membrane</keyword>
<dbReference type="GO" id="GO:0006511">
    <property type="term" value="P:ubiquitin-dependent protein catabolic process"/>
    <property type="evidence" value="ECO:0007669"/>
    <property type="project" value="TreeGrafter"/>
</dbReference>
<dbReference type="Gene3D" id="3.30.40.10">
    <property type="entry name" value="Zinc/RING finger domain, C3HC4 (zinc finger)"/>
    <property type="match status" value="1"/>
</dbReference>
<dbReference type="GO" id="GO:0061630">
    <property type="term" value="F:ubiquitin protein ligase activity"/>
    <property type="evidence" value="ECO:0007669"/>
    <property type="project" value="TreeGrafter"/>
</dbReference>
<dbReference type="InterPro" id="IPR051826">
    <property type="entry name" value="E3_ubiquitin-ligase_domain"/>
</dbReference>
<dbReference type="SUPFAM" id="SSF57850">
    <property type="entry name" value="RING/U-box"/>
    <property type="match status" value="1"/>
</dbReference>
<reference evidence="6" key="1">
    <citation type="journal article" date="2018" name="Nat. Microbiol.">
        <title>Leveraging single-cell genomics to expand the fungal tree of life.</title>
        <authorList>
            <person name="Ahrendt S.R."/>
            <person name="Quandt C.A."/>
            <person name="Ciobanu D."/>
            <person name="Clum A."/>
            <person name="Salamov A."/>
            <person name="Andreopoulos B."/>
            <person name="Cheng J.F."/>
            <person name="Woyke T."/>
            <person name="Pelin A."/>
            <person name="Henrissat B."/>
            <person name="Reynolds N.K."/>
            <person name="Benny G.L."/>
            <person name="Smith M.E."/>
            <person name="James T.Y."/>
            <person name="Grigoriev I.V."/>
        </authorList>
    </citation>
    <scope>NUCLEOTIDE SEQUENCE [LARGE SCALE GENOMIC DNA]</scope>
    <source>
        <strain evidence="6">RSA 468</strain>
    </source>
</reference>
<dbReference type="PANTHER" id="PTHR22765">
    <property type="entry name" value="RING FINGER AND PROTEASE ASSOCIATED DOMAIN-CONTAINING"/>
    <property type="match status" value="1"/>
</dbReference>
<keyword evidence="1" id="KW-0479">Metal-binding</keyword>
<feature type="transmembrane region" description="Helical" evidence="3">
    <location>
        <begin position="255"/>
        <end position="280"/>
    </location>
</feature>
<evidence type="ECO:0000313" key="5">
    <source>
        <dbReference type="EMBL" id="RKP35553.1"/>
    </source>
</evidence>
<dbReference type="PANTHER" id="PTHR22765:SF411">
    <property type="entry name" value="OS02G0248440 PROTEIN"/>
    <property type="match status" value="1"/>
</dbReference>
<evidence type="ECO:0000256" key="1">
    <source>
        <dbReference type="PROSITE-ProRule" id="PRU00175"/>
    </source>
</evidence>
<dbReference type="InterPro" id="IPR013083">
    <property type="entry name" value="Znf_RING/FYVE/PHD"/>
</dbReference>
<dbReference type="GO" id="GO:0008270">
    <property type="term" value="F:zinc ion binding"/>
    <property type="evidence" value="ECO:0007669"/>
    <property type="project" value="UniProtKB-KW"/>
</dbReference>
<dbReference type="EMBL" id="ML002841">
    <property type="protein sequence ID" value="RKP35553.1"/>
    <property type="molecule type" value="Genomic_DNA"/>
</dbReference>
<dbReference type="InterPro" id="IPR001841">
    <property type="entry name" value="Znf_RING"/>
</dbReference>
<dbReference type="Pfam" id="PF13639">
    <property type="entry name" value="zf-RING_2"/>
    <property type="match status" value="1"/>
</dbReference>
<dbReference type="PROSITE" id="PS50089">
    <property type="entry name" value="ZF_RING_2"/>
    <property type="match status" value="1"/>
</dbReference>
<organism evidence="5 6">
    <name type="scientific">Dimargaris cristalligena</name>
    <dbReference type="NCBI Taxonomy" id="215637"/>
    <lineage>
        <taxon>Eukaryota</taxon>
        <taxon>Fungi</taxon>
        <taxon>Fungi incertae sedis</taxon>
        <taxon>Zoopagomycota</taxon>
        <taxon>Kickxellomycotina</taxon>
        <taxon>Dimargaritomycetes</taxon>
        <taxon>Dimargaritales</taxon>
        <taxon>Dimargaritaceae</taxon>
        <taxon>Dimargaris</taxon>
    </lineage>
</organism>
<feature type="domain" description="RING-type" evidence="4">
    <location>
        <begin position="457"/>
        <end position="499"/>
    </location>
</feature>
<proteinExistence type="predicted"/>
<accession>A0A4P9ZQ90</accession>
<name>A0A4P9ZQ90_9FUNG</name>
<feature type="region of interest" description="Disordered" evidence="2">
    <location>
        <begin position="217"/>
        <end position="246"/>
    </location>
</feature>
<evidence type="ECO:0000256" key="3">
    <source>
        <dbReference type="SAM" id="Phobius"/>
    </source>
</evidence>
<evidence type="ECO:0000313" key="6">
    <source>
        <dbReference type="Proteomes" id="UP000268162"/>
    </source>
</evidence>
<dbReference type="SMART" id="SM00184">
    <property type="entry name" value="RING"/>
    <property type="match status" value="1"/>
</dbReference>
<keyword evidence="3" id="KW-0812">Transmembrane</keyword>
<keyword evidence="6" id="KW-1185">Reference proteome</keyword>
<gene>
    <name evidence="5" type="ORF">BJ085DRAFT_30744</name>
</gene>
<keyword evidence="1" id="KW-0863">Zinc-finger</keyword>
<feature type="region of interest" description="Disordered" evidence="2">
    <location>
        <begin position="402"/>
        <end position="452"/>
    </location>
</feature>
<keyword evidence="3" id="KW-1133">Transmembrane helix</keyword>
<evidence type="ECO:0000259" key="4">
    <source>
        <dbReference type="PROSITE" id="PS50089"/>
    </source>
</evidence>
<dbReference type="CDD" id="cd16454">
    <property type="entry name" value="RING-H2_PA-TM-RING"/>
    <property type="match status" value="1"/>
</dbReference>
<protein>
    <recommendedName>
        <fullName evidence="4">RING-type domain-containing protein</fullName>
    </recommendedName>
</protein>
<sequence length="529" mass="57309">MFIFKTWLLDSTILGLGVIGSAYGANELQFRLTADVVTLNANSTEVSRVNSILSFSGRLLDVYSPDKQPYKLEGLVYEYLNQANQILPSELGYIAIFDSILTTGGAGTPSPNLSHFNPDQTNAIITFANSSSRVCQSIGPATSRPCVAIDPLSTQRIRSLLSTYQSSTTVAVPIDGTGSGGRRDPITSLNQLAKGKTVSETTADRLYLRITLSNDHPNRRSIHGENNSGITDQSPTAPSLFTRSSESSSENQGTIIAAVVCGIIGLVIFGVAGFCFYSVIRHRRYTRYRLNRRNRGIESLQSALDHQSPGPLDPVLLKYLLVINTGKREVTTMQRPRQRGPHGQPVSASAIAAAYSALSRFDGEVQIDEHVDPVTAPVNTPLSTPPPEAVLSEKKTNALLEAQRSPLDPGTQADEKSTGRVATAAVGQGISNSSPPDLASRSTRSHTSSGGWSQESCVICLENVKKGQKIRQLPCLHFFHMDCIDQWLIHTSSVCPLCKDDCAAYCVRKAGPKYIGPYRQPCAKKEQGR</sequence>
<feature type="compositionally biased region" description="Polar residues" evidence="2">
    <location>
        <begin position="224"/>
        <end position="243"/>
    </location>
</feature>